<evidence type="ECO:0000313" key="2">
    <source>
        <dbReference type="Proteomes" id="UP000010478"/>
    </source>
</evidence>
<protein>
    <submittedName>
        <fullName evidence="1">Uncharacterized protein</fullName>
    </submittedName>
</protein>
<gene>
    <name evidence="1" type="ORF">Osc7112_6705</name>
</gene>
<dbReference type="Proteomes" id="UP000010478">
    <property type="component" value="Plasmid pOSC7112.02"/>
</dbReference>
<organism evidence="1 2">
    <name type="scientific">Phormidium nigroviride PCC 7112</name>
    <dbReference type="NCBI Taxonomy" id="179408"/>
    <lineage>
        <taxon>Bacteria</taxon>
        <taxon>Bacillati</taxon>
        <taxon>Cyanobacteriota</taxon>
        <taxon>Cyanophyceae</taxon>
        <taxon>Oscillatoriophycideae</taxon>
        <taxon>Oscillatoriales</taxon>
        <taxon>Oscillatoriaceae</taxon>
        <taxon>Phormidium</taxon>
    </lineage>
</organism>
<dbReference type="RefSeq" id="WP_015179774.1">
    <property type="nucleotide sequence ID" value="NC_019730.1"/>
</dbReference>
<dbReference type="EMBL" id="CP003616">
    <property type="protein sequence ID" value="AFZ10809.1"/>
    <property type="molecule type" value="Genomic_DNA"/>
</dbReference>
<name>K9VTB9_9CYAN</name>
<dbReference type="KEGG" id="oni:Osc7112_6705"/>
<keyword evidence="1" id="KW-0614">Plasmid</keyword>
<accession>K9VTB9</accession>
<geneLocation type="plasmid" evidence="1 2">
    <name>pOSC7112.02</name>
</geneLocation>
<dbReference type="AlphaFoldDB" id="K9VTB9"/>
<proteinExistence type="predicted"/>
<reference evidence="1 2" key="1">
    <citation type="submission" date="2012-05" db="EMBL/GenBank/DDBJ databases">
        <title>Finished plasmid 2 of genome of Oscillatoria sp. PCC 7112.</title>
        <authorList>
            <consortium name="US DOE Joint Genome Institute"/>
            <person name="Gugger M."/>
            <person name="Coursin T."/>
            <person name="Rippka R."/>
            <person name="Tandeau De Marsac N."/>
            <person name="Huntemann M."/>
            <person name="Wei C.-L."/>
            <person name="Han J."/>
            <person name="Detter J.C."/>
            <person name="Han C."/>
            <person name="Tapia R."/>
            <person name="Davenport K."/>
            <person name="Daligault H."/>
            <person name="Erkkila T."/>
            <person name="Gu W."/>
            <person name="Munk A.C.C."/>
            <person name="Teshima H."/>
            <person name="Xu Y."/>
            <person name="Chain P."/>
            <person name="Chen A."/>
            <person name="Krypides N."/>
            <person name="Mavromatis K."/>
            <person name="Markowitz V."/>
            <person name="Szeto E."/>
            <person name="Ivanova N."/>
            <person name="Mikhailova N."/>
            <person name="Ovchinnikova G."/>
            <person name="Pagani I."/>
            <person name="Pati A."/>
            <person name="Goodwin L."/>
            <person name="Peters L."/>
            <person name="Pitluck S."/>
            <person name="Woyke T."/>
            <person name="Kerfeld C."/>
        </authorList>
    </citation>
    <scope>NUCLEOTIDE SEQUENCE [LARGE SCALE GENOMIC DNA]</scope>
    <source>
        <strain evidence="1 2">PCC 7112</strain>
        <plasmid evidence="1 2">pOSC7112.02</plasmid>
    </source>
</reference>
<keyword evidence="2" id="KW-1185">Reference proteome</keyword>
<dbReference type="HOGENOM" id="CLU_2118602_0_0_3"/>
<sequence length="114" mass="12984">MKKWRLAAKQYAQLLDRSELDGIYPQLRNAEEQKLKRNLVWHKVGFSWIGMLQLACQIEAKNDPQLGKKLLAYNCSLKEALSLTVTASGNLHGWAWHKGELRCTDGAGGVYRRT</sequence>
<evidence type="ECO:0000313" key="1">
    <source>
        <dbReference type="EMBL" id="AFZ10809.1"/>
    </source>
</evidence>